<dbReference type="PANTHER" id="PTHR43084">
    <property type="entry name" value="PERSULFIDE DIOXYGENASE ETHE1"/>
    <property type="match status" value="1"/>
</dbReference>
<evidence type="ECO:0000256" key="1">
    <source>
        <dbReference type="ARBA" id="ARBA00022723"/>
    </source>
</evidence>
<dbReference type="CDD" id="cd07724">
    <property type="entry name" value="POD-like_MBL-fold"/>
    <property type="match status" value="1"/>
</dbReference>
<sequence length="290" mass="31889">MALQIEQFFHKASFTLTYIIFDDISKDCAIIDPALDYDVVASSVDTVYAKQLIAFVKDNDLTVNYILETHAHADHISCAFYLKQQLGGKIAIGGGIKGIQKTFKTVFNLAKDFNTDGVQFDLLLTDGDKLTLGSFEIDVLATPGHTPDSVTYVIDGNAFIGDTLFMPDSGSARCDFPGGDAALLYSSIHKIYELGDDTKLFMCHDYQPGGRELKYITTVAEQKAENIQISSGVSETDYVQVREARDSTLANPKLIFPSLQCNIQAGDMPVADDDSQYFFKTPISGIEKLK</sequence>
<name>A0ABY9TY58_9GAMM</name>
<feature type="domain" description="Metallo-beta-lactamase" evidence="2">
    <location>
        <begin position="14"/>
        <end position="204"/>
    </location>
</feature>
<dbReference type="InterPro" id="IPR001279">
    <property type="entry name" value="Metallo-B-lactamas"/>
</dbReference>
<dbReference type="PANTHER" id="PTHR43084:SF1">
    <property type="entry name" value="PERSULFIDE DIOXYGENASE ETHE1, MITOCHONDRIAL"/>
    <property type="match status" value="1"/>
</dbReference>
<proteinExistence type="predicted"/>
<evidence type="ECO:0000259" key="2">
    <source>
        <dbReference type="SMART" id="SM00849"/>
    </source>
</evidence>
<accession>A0ABY9TY58</accession>
<dbReference type="EMBL" id="CP134145">
    <property type="protein sequence ID" value="WNC73785.1"/>
    <property type="molecule type" value="Genomic_DNA"/>
</dbReference>
<dbReference type="Proteomes" id="UP001258994">
    <property type="component" value="Chromosome"/>
</dbReference>
<gene>
    <name evidence="3" type="ORF">RGQ13_07280</name>
</gene>
<evidence type="ECO:0000313" key="3">
    <source>
        <dbReference type="EMBL" id="WNC73785.1"/>
    </source>
</evidence>
<organism evidence="3 4">
    <name type="scientific">Thalassotalea psychrophila</name>
    <dbReference type="NCBI Taxonomy" id="3065647"/>
    <lineage>
        <taxon>Bacteria</taxon>
        <taxon>Pseudomonadati</taxon>
        <taxon>Pseudomonadota</taxon>
        <taxon>Gammaproteobacteria</taxon>
        <taxon>Alteromonadales</taxon>
        <taxon>Colwelliaceae</taxon>
        <taxon>Thalassotalea</taxon>
    </lineage>
</organism>
<keyword evidence="1" id="KW-0479">Metal-binding</keyword>
<dbReference type="Pfam" id="PF00753">
    <property type="entry name" value="Lactamase_B"/>
    <property type="match status" value="1"/>
</dbReference>
<dbReference type="SMART" id="SM00849">
    <property type="entry name" value="Lactamase_B"/>
    <property type="match status" value="1"/>
</dbReference>
<dbReference type="RefSeq" id="WP_348392895.1">
    <property type="nucleotide sequence ID" value="NZ_CP134145.1"/>
</dbReference>
<dbReference type="Gene3D" id="3.60.15.10">
    <property type="entry name" value="Ribonuclease Z/Hydroxyacylglutathione hydrolase-like"/>
    <property type="match status" value="1"/>
</dbReference>
<protein>
    <submittedName>
        <fullName evidence="3">MBL fold metallo-hydrolase</fullName>
    </submittedName>
</protein>
<keyword evidence="4" id="KW-1185">Reference proteome</keyword>
<dbReference type="InterPro" id="IPR051682">
    <property type="entry name" value="Mito_Persulfide_Diox"/>
</dbReference>
<dbReference type="SUPFAM" id="SSF56281">
    <property type="entry name" value="Metallo-hydrolase/oxidoreductase"/>
    <property type="match status" value="1"/>
</dbReference>
<dbReference type="InterPro" id="IPR044528">
    <property type="entry name" value="POD-like_MBL-fold"/>
</dbReference>
<evidence type="ECO:0000313" key="4">
    <source>
        <dbReference type="Proteomes" id="UP001258994"/>
    </source>
</evidence>
<dbReference type="InterPro" id="IPR036866">
    <property type="entry name" value="RibonucZ/Hydroxyglut_hydro"/>
</dbReference>
<reference evidence="4" key="1">
    <citation type="submission" date="2023-09" db="EMBL/GenBank/DDBJ databases">
        <authorList>
            <person name="Li S."/>
            <person name="Li X."/>
            <person name="Zhang C."/>
            <person name="Zhao Z."/>
        </authorList>
    </citation>
    <scope>NUCLEOTIDE SEQUENCE [LARGE SCALE GENOMIC DNA]</scope>
    <source>
        <strain evidence="4">SQ149</strain>
    </source>
</reference>